<evidence type="ECO:0000313" key="2">
    <source>
        <dbReference type="Proteomes" id="UP001500171"/>
    </source>
</evidence>
<gene>
    <name evidence="1" type="ORF">GCM10023211_06120</name>
</gene>
<dbReference type="RefSeq" id="WP_345488680.1">
    <property type="nucleotide sequence ID" value="NZ_BAABHY010000001.1"/>
</dbReference>
<comment type="caution">
    <text evidence="1">The sequence shown here is derived from an EMBL/GenBank/DDBJ whole genome shotgun (WGS) entry which is preliminary data.</text>
</comment>
<dbReference type="Proteomes" id="UP001500171">
    <property type="component" value="Unassembled WGS sequence"/>
</dbReference>
<name>A0ABP9N431_9GAMM</name>
<dbReference type="EMBL" id="BAABHY010000001">
    <property type="protein sequence ID" value="GAA5106392.1"/>
    <property type="molecule type" value="Genomic_DNA"/>
</dbReference>
<dbReference type="InterPro" id="IPR019292">
    <property type="entry name" value="McrC"/>
</dbReference>
<dbReference type="Pfam" id="PF10117">
    <property type="entry name" value="McrBC"/>
    <property type="match status" value="1"/>
</dbReference>
<sequence length="426" mass="50127">MKKIIRVFEHQTLKVNRDADFSQSDLEALQHYYGEKGVPYYTLIHHGVRFNQYVGVIQVGNLMIEVLPKLDKPSGYDSESNKTVWLKILIDMLLLTTSIEAKITSTADLNLKANSILDVYFALFVKEVESLLHQGLIKQYHNQQDNIPRLKGRLNLTKHIAYNHTHKERFFVEYTVYDTHNIYNQIIYKTLKLLSQLNHNPHLTSRINTILFNFPEMMDCYVDDMTFNKIRYHRKNHAYQPALMIAKLLLLNYHPDVTKGCNSVLSLMFDMNQLWEKFVLVSLQRCNKHPNLQIKAQLPSLFWQSSTDGNHRTTIKADIVIHHHDLKNTYQFVVDTKWKCPNYLKPSSADLHQLHTYHYYYGADKVALFYPSSSIKKNIDGCYINTEQDPNKICSLLFLHITENNYNIREWQEHIYQKIVTWCGIQ</sequence>
<proteinExistence type="predicted"/>
<dbReference type="PANTHER" id="PTHR38733:SF1">
    <property type="entry name" value="TYPE IV METHYL-DIRECTED RESTRICTION ENZYME ECOKMCRBC"/>
    <property type="match status" value="1"/>
</dbReference>
<evidence type="ECO:0008006" key="3">
    <source>
        <dbReference type="Google" id="ProtNLM"/>
    </source>
</evidence>
<accession>A0ABP9N431</accession>
<protein>
    <recommendedName>
        <fullName evidence="3">Restriction endonuclease</fullName>
    </recommendedName>
</protein>
<reference evidence="2" key="1">
    <citation type="journal article" date="2019" name="Int. J. Syst. Evol. Microbiol.">
        <title>The Global Catalogue of Microorganisms (GCM) 10K type strain sequencing project: providing services to taxonomists for standard genome sequencing and annotation.</title>
        <authorList>
            <consortium name="The Broad Institute Genomics Platform"/>
            <consortium name="The Broad Institute Genome Sequencing Center for Infectious Disease"/>
            <person name="Wu L."/>
            <person name="Ma J."/>
        </authorList>
    </citation>
    <scope>NUCLEOTIDE SEQUENCE [LARGE SCALE GENOMIC DNA]</scope>
    <source>
        <strain evidence="2">JCM 18050</strain>
    </source>
</reference>
<organism evidence="1 2">
    <name type="scientific">Orbus sasakiae</name>
    <dbReference type="NCBI Taxonomy" id="1078475"/>
    <lineage>
        <taxon>Bacteria</taxon>
        <taxon>Pseudomonadati</taxon>
        <taxon>Pseudomonadota</taxon>
        <taxon>Gammaproteobacteria</taxon>
        <taxon>Orbales</taxon>
        <taxon>Orbaceae</taxon>
        <taxon>Orbus</taxon>
    </lineage>
</organism>
<evidence type="ECO:0000313" key="1">
    <source>
        <dbReference type="EMBL" id="GAA5106392.1"/>
    </source>
</evidence>
<dbReference type="PANTHER" id="PTHR38733">
    <property type="entry name" value="PROTEIN MCRC"/>
    <property type="match status" value="1"/>
</dbReference>
<keyword evidence="2" id="KW-1185">Reference proteome</keyword>